<proteinExistence type="predicted"/>
<evidence type="ECO:0000313" key="1">
    <source>
        <dbReference type="EMBL" id="MDV6374801.1"/>
    </source>
</evidence>
<dbReference type="InterPro" id="IPR029058">
    <property type="entry name" value="AB_hydrolase_fold"/>
</dbReference>
<reference evidence="1 2" key="1">
    <citation type="submission" date="2022-11" db="EMBL/GenBank/DDBJ databases">
        <title>Deinococcus ZS9-10, Low Temperature and Draught-tolerating, UV-resistant Bacteria from Continental Antarctica.</title>
        <authorList>
            <person name="Cheng L."/>
        </authorList>
    </citation>
    <scope>NUCLEOTIDE SEQUENCE [LARGE SCALE GENOMIC DNA]</scope>
    <source>
        <strain evidence="1 2">ZS9-10</strain>
    </source>
</reference>
<keyword evidence="1" id="KW-0378">Hydrolase</keyword>
<name>A0ABU4DQT8_9DEIO</name>
<dbReference type="Gene3D" id="3.40.50.1820">
    <property type="entry name" value="alpha/beta hydrolase"/>
    <property type="match status" value="1"/>
</dbReference>
<dbReference type="SUPFAM" id="SSF53474">
    <property type="entry name" value="alpha/beta-Hydrolases"/>
    <property type="match status" value="1"/>
</dbReference>
<protein>
    <submittedName>
        <fullName evidence="1">Alpha/beta hydrolase</fullName>
    </submittedName>
</protein>
<sequence length="247" mass="25823">MTIPGLTLPPLPDATPVGLPGPTGELGGYFWRHPGEAPAALLLHGWGQDAGAMVHPARQLHAAGWHALSLSQRGWRGSAGCDDYGLSGPADLGAALAWLTGQPGVREPLVLLGLSMGGLSALLSVSVPGGQASRATHVMAVSAPTDLCAVYDTSSIRFLRRCYDAILTPEQWCEGSPVTHAAGLKVPTLVVIGARDRICVPEIGRQYAEAAGVHVLEYADVAHEPDEAQWAVIVRELVTWTGGGPVR</sequence>
<dbReference type="GO" id="GO:0016787">
    <property type="term" value="F:hydrolase activity"/>
    <property type="evidence" value="ECO:0007669"/>
    <property type="project" value="UniProtKB-KW"/>
</dbReference>
<dbReference type="RefSeq" id="WP_317640127.1">
    <property type="nucleotide sequence ID" value="NZ_JAPMIV010000014.1"/>
</dbReference>
<accession>A0ABU4DQT8</accession>
<organism evidence="1 2">
    <name type="scientific">Deinococcus arenicola</name>
    <dbReference type="NCBI Taxonomy" id="2994950"/>
    <lineage>
        <taxon>Bacteria</taxon>
        <taxon>Thermotogati</taxon>
        <taxon>Deinococcota</taxon>
        <taxon>Deinococci</taxon>
        <taxon>Deinococcales</taxon>
        <taxon>Deinococcaceae</taxon>
        <taxon>Deinococcus</taxon>
    </lineage>
</organism>
<keyword evidence="2" id="KW-1185">Reference proteome</keyword>
<evidence type="ECO:0000313" key="2">
    <source>
        <dbReference type="Proteomes" id="UP001276150"/>
    </source>
</evidence>
<dbReference type="EMBL" id="JAPMIV010000014">
    <property type="protein sequence ID" value="MDV6374801.1"/>
    <property type="molecule type" value="Genomic_DNA"/>
</dbReference>
<gene>
    <name evidence="1" type="ORF">ORD21_09395</name>
</gene>
<comment type="caution">
    <text evidence="1">The sequence shown here is derived from an EMBL/GenBank/DDBJ whole genome shotgun (WGS) entry which is preliminary data.</text>
</comment>
<dbReference type="Proteomes" id="UP001276150">
    <property type="component" value="Unassembled WGS sequence"/>
</dbReference>